<dbReference type="SUPFAM" id="SSF54197">
    <property type="entry name" value="HIT-like"/>
    <property type="match status" value="1"/>
</dbReference>
<reference evidence="2" key="1">
    <citation type="submission" date="2013-08" db="EMBL/GenBank/DDBJ databases">
        <authorList>
            <person name="Mendez C."/>
            <person name="Richter M."/>
            <person name="Ferrer M."/>
            <person name="Sanchez J."/>
        </authorList>
    </citation>
    <scope>NUCLEOTIDE SEQUENCE</scope>
</reference>
<gene>
    <name evidence="2" type="ORF">B1A_15898</name>
</gene>
<evidence type="ECO:0000259" key="1">
    <source>
        <dbReference type="PROSITE" id="PS51084"/>
    </source>
</evidence>
<feature type="domain" description="HIT" evidence="1">
    <location>
        <begin position="1"/>
        <end position="45"/>
    </location>
</feature>
<dbReference type="AlphaFoldDB" id="T0ZBS0"/>
<protein>
    <submittedName>
        <fullName evidence="2">Histidine triad (HIT) protein</fullName>
    </submittedName>
</protein>
<dbReference type="InterPro" id="IPR036265">
    <property type="entry name" value="HIT-like_sf"/>
</dbReference>
<comment type="caution">
    <text evidence="2">The sequence shown here is derived from an EMBL/GenBank/DDBJ whole genome shotgun (WGS) entry which is preliminary data.</text>
</comment>
<dbReference type="EMBL" id="AUZX01011673">
    <property type="protein sequence ID" value="EQD42513.1"/>
    <property type="molecule type" value="Genomic_DNA"/>
</dbReference>
<evidence type="ECO:0000313" key="2">
    <source>
        <dbReference type="EMBL" id="EQD42513.1"/>
    </source>
</evidence>
<reference evidence="2" key="2">
    <citation type="journal article" date="2014" name="ISME J.">
        <title>Microbial stratification in low pH oxic and suboxic macroscopic growths along an acid mine drainage.</title>
        <authorList>
            <person name="Mendez-Garcia C."/>
            <person name="Mesa V."/>
            <person name="Sprenger R.R."/>
            <person name="Richter M."/>
            <person name="Diez M.S."/>
            <person name="Solano J."/>
            <person name="Bargiela R."/>
            <person name="Golyshina O.V."/>
            <person name="Manteca A."/>
            <person name="Ramos J.L."/>
            <person name="Gallego J.R."/>
            <person name="Llorente I."/>
            <person name="Martins Dos Santos V.A."/>
            <person name="Jensen O.N."/>
            <person name="Pelaez A.I."/>
            <person name="Sanchez J."/>
            <person name="Ferrer M."/>
        </authorList>
    </citation>
    <scope>NUCLEOTIDE SEQUENCE</scope>
</reference>
<dbReference type="GO" id="GO:0003824">
    <property type="term" value="F:catalytic activity"/>
    <property type="evidence" value="ECO:0007669"/>
    <property type="project" value="InterPro"/>
</dbReference>
<organism evidence="2">
    <name type="scientific">mine drainage metagenome</name>
    <dbReference type="NCBI Taxonomy" id="410659"/>
    <lineage>
        <taxon>unclassified sequences</taxon>
        <taxon>metagenomes</taxon>
        <taxon>ecological metagenomes</taxon>
    </lineage>
</organism>
<name>T0ZBS0_9ZZZZ</name>
<dbReference type="PROSITE" id="PS51084">
    <property type="entry name" value="HIT_2"/>
    <property type="match status" value="1"/>
</dbReference>
<sequence>LDLARLGDAVLAVTGALRINYAMLGNLEPALHAHVIPRYAGEPEALRTAHPWAYDWQAGAPFDPIVHGELLAQLRQQLDRAG</sequence>
<dbReference type="InterPro" id="IPR011146">
    <property type="entry name" value="HIT-like"/>
</dbReference>
<dbReference type="Gene3D" id="3.30.428.10">
    <property type="entry name" value="HIT-like"/>
    <property type="match status" value="1"/>
</dbReference>
<accession>T0ZBS0</accession>
<feature type="non-terminal residue" evidence="2">
    <location>
        <position position="1"/>
    </location>
</feature>
<proteinExistence type="predicted"/>